<protein>
    <submittedName>
        <fullName evidence="1">Uncharacterized protein</fullName>
    </submittedName>
</protein>
<accession>A0ABX0PJJ3</accession>
<proteinExistence type="predicted"/>
<dbReference type="Proteomes" id="UP000716322">
    <property type="component" value="Unassembled WGS sequence"/>
</dbReference>
<evidence type="ECO:0000313" key="2">
    <source>
        <dbReference type="Proteomes" id="UP000716322"/>
    </source>
</evidence>
<sequence>MSSHHAAGSVKHTPAASHAGQVEWHWPHGLAVQINLHTAAGFEVHLLMIAHSIIQLAFTPEIAGDEAMKLLEL</sequence>
<evidence type="ECO:0000313" key="1">
    <source>
        <dbReference type="EMBL" id="NIA56714.1"/>
    </source>
</evidence>
<name>A0ABX0PJJ3_9BURK</name>
<comment type="caution">
    <text evidence="1">The sequence shown here is derived from an EMBL/GenBank/DDBJ whole genome shotgun (WGS) entry which is preliminary data.</text>
</comment>
<dbReference type="RefSeq" id="WP_166862573.1">
    <property type="nucleotide sequence ID" value="NZ_JAAQOM010000016.1"/>
</dbReference>
<gene>
    <name evidence="1" type="ORF">HAV22_24125</name>
</gene>
<reference evidence="1 2" key="1">
    <citation type="submission" date="2020-03" db="EMBL/GenBank/DDBJ databases">
        <title>Genome sequence of strain Massilia sp. TW-1.</title>
        <authorList>
            <person name="Chaudhary D.K."/>
        </authorList>
    </citation>
    <scope>NUCLEOTIDE SEQUENCE [LARGE SCALE GENOMIC DNA]</scope>
    <source>
        <strain evidence="1 2">TW-1</strain>
    </source>
</reference>
<dbReference type="EMBL" id="JAAQOM010000016">
    <property type="protein sequence ID" value="NIA56714.1"/>
    <property type="molecule type" value="Genomic_DNA"/>
</dbReference>
<organism evidence="1 2">
    <name type="scientific">Telluria antibiotica</name>
    <dbReference type="NCBI Taxonomy" id="2717319"/>
    <lineage>
        <taxon>Bacteria</taxon>
        <taxon>Pseudomonadati</taxon>
        <taxon>Pseudomonadota</taxon>
        <taxon>Betaproteobacteria</taxon>
        <taxon>Burkholderiales</taxon>
        <taxon>Oxalobacteraceae</taxon>
        <taxon>Telluria group</taxon>
        <taxon>Telluria</taxon>
    </lineage>
</organism>
<keyword evidence="2" id="KW-1185">Reference proteome</keyword>